<gene>
    <name evidence="1" type="ORF">HID58_014467</name>
</gene>
<proteinExistence type="predicted"/>
<protein>
    <submittedName>
        <fullName evidence="1">Uncharacterized protein</fullName>
    </submittedName>
</protein>
<dbReference type="EMBL" id="JAGKQM010000004">
    <property type="protein sequence ID" value="KAH0928740.1"/>
    <property type="molecule type" value="Genomic_DNA"/>
</dbReference>
<comment type="caution">
    <text evidence="1">The sequence shown here is derived from an EMBL/GenBank/DDBJ whole genome shotgun (WGS) entry which is preliminary data.</text>
</comment>
<organism evidence="1 2">
    <name type="scientific">Brassica napus</name>
    <name type="common">Rape</name>
    <dbReference type="NCBI Taxonomy" id="3708"/>
    <lineage>
        <taxon>Eukaryota</taxon>
        <taxon>Viridiplantae</taxon>
        <taxon>Streptophyta</taxon>
        <taxon>Embryophyta</taxon>
        <taxon>Tracheophyta</taxon>
        <taxon>Spermatophyta</taxon>
        <taxon>Magnoliopsida</taxon>
        <taxon>eudicotyledons</taxon>
        <taxon>Gunneridae</taxon>
        <taxon>Pentapetalae</taxon>
        <taxon>rosids</taxon>
        <taxon>malvids</taxon>
        <taxon>Brassicales</taxon>
        <taxon>Brassicaceae</taxon>
        <taxon>Brassiceae</taxon>
        <taxon>Brassica</taxon>
    </lineage>
</organism>
<name>A0ABQ8DH85_BRANA</name>
<evidence type="ECO:0000313" key="1">
    <source>
        <dbReference type="EMBL" id="KAH0928740.1"/>
    </source>
</evidence>
<accession>A0ABQ8DH85</accession>
<dbReference type="Proteomes" id="UP000824890">
    <property type="component" value="Unassembled WGS sequence"/>
</dbReference>
<reference evidence="1 2" key="1">
    <citation type="submission" date="2021-05" db="EMBL/GenBank/DDBJ databases">
        <title>Genome Assembly of Synthetic Allotetraploid Brassica napus Reveals Homoeologous Exchanges between Subgenomes.</title>
        <authorList>
            <person name="Davis J.T."/>
        </authorList>
    </citation>
    <scope>NUCLEOTIDE SEQUENCE [LARGE SCALE GENOMIC DNA]</scope>
    <source>
        <strain evidence="2">cv. Da-Ae</strain>
        <tissue evidence="1">Seedling</tissue>
    </source>
</reference>
<sequence length="73" mass="8633">MYFITVPYILTRGRGRRITQEAIYTRLIIKTMTTLSSEVQLTVEEAYRRDSLLVFSTARITYSLQRTEKKNHC</sequence>
<evidence type="ECO:0000313" key="2">
    <source>
        <dbReference type="Proteomes" id="UP000824890"/>
    </source>
</evidence>
<keyword evidence="2" id="KW-1185">Reference proteome</keyword>